<protein>
    <submittedName>
        <fullName evidence="2">Uncharacterized protein</fullName>
    </submittedName>
</protein>
<dbReference type="EnsemblPlants" id="HORVU.MOREX.r3.3HG0313280.1">
    <property type="protein sequence ID" value="HORVU.MOREX.r3.3HG0313280.1.CDS1"/>
    <property type="gene ID" value="HORVU.MOREX.r3.3HG0313280"/>
</dbReference>
<dbReference type="InterPro" id="IPR025659">
    <property type="entry name" value="Tubby-like_C"/>
</dbReference>
<dbReference type="Proteomes" id="UP000011116">
    <property type="component" value="Chromosome 3H"/>
</dbReference>
<evidence type="ECO:0000256" key="1">
    <source>
        <dbReference type="ARBA" id="ARBA00005437"/>
    </source>
</evidence>
<keyword evidence="3" id="KW-1185">Reference proteome</keyword>
<dbReference type="Gramene" id="HORVU.MOREX.r3.3HG0313280.1">
    <property type="protein sequence ID" value="HORVU.MOREX.r3.3HG0313280.1.CDS1"/>
    <property type="gene ID" value="HORVU.MOREX.r3.3HG0313280"/>
</dbReference>
<dbReference type="Pfam" id="PF04525">
    <property type="entry name" value="LOR"/>
    <property type="match status" value="1"/>
</dbReference>
<reference evidence="2" key="3">
    <citation type="submission" date="2022-01" db="UniProtKB">
        <authorList>
            <consortium name="EnsemblPlants"/>
        </authorList>
    </citation>
    <scope>IDENTIFICATION</scope>
    <source>
        <strain evidence="2">subsp. vulgare</strain>
    </source>
</reference>
<evidence type="ECO:0000313" key="3">
    <source>
        <dbReference type="Proteomes" id="UP000011116"/>
    </source>
</evidence>
<evidence type="ECO:0000313" key="2">
    <source>
        <dbReference type="EnsemblPlants" id="HORVU.MOREX.r3.3HG0313280.1.CDS1"/>
    </source>
</evidence>
<reference evidence="3" key="1">
    <citation type="journal article" date="2012" name="Nature">
        <title>A physical, genetic and functional sequence assembly of the barley genome.</title>
        <authorList>
            <consortium name="The International Barley Genome Sequencing Consortium"/>
            <person name="Mayer K.F."/>
            <person name="Waugh R."/>
            <person name="Brown J.W."/>
            <person name="Schulman A."/>
            <person name="Langridge P."/>
            <person name="Platzer M."/>
            <person name="Fincher G.B."/>
            <person name="Muehlbauer G.J."/>
            <person name="Sato K."/>
            <person name="Close T.J."/>
            <person name="Wise R.P."/>
            <person name="Stein N."/>
        </authorList>
    </citation>
    <scope>NUCLEOTIDE SEQUENCE [LARGE SCALE GENOMIC DNA]</scope>
    <source>
        <strain evidence="3">cv. Morex</strain>
    </source>
</reference>
<dbReference type="SUPFAM" id="SSF54518">
    <property type="entry name" value="Tubby C-terminal domain-like"/>
    <property type="match status" value="1"/>
</dbReference>
<reference evidence="2" key="2">
    <citation type="submission" date="2020-10" db="EMBL/GenBank/DDBJ databases">
        <authorList>
            <person name="Scholz U."/>
            <person name="Mascher M."/>
            <person name="Fiebig A."/>
        </authorList>
    </citation>
    <scope>NUCLEOTIDE SEQUENCE [LARGE SCALE GENOMIC DNA]</scope>
    <source>
        <strain evidence="2">cv. Morex</strain>
    </source>
</reference>
<dbReference type="PANTHER" id="PTHR31087">
    <property type="match status" value="1"/>
</dbReference>
<name>A0A8I6XU19_HORVV</name>
<sequence>MKPTTAPTIPIIATAAAEQSNLLLPSLIPPSSMAKIQPLASSPCSTSSSGVQQGTHAYTVWMKSLVFNGNGCAVYGPDGAIAFRVDNYGCRGGREVLFMDCAGNALLRIRRKGFGMFRRWEVCRCAHDGGEGGEATPWYSVRRAEKGGLAVAMHGGLGTCYMIDGCCARKPEYRVCGVDGEVVAEVARKQTAAGVVLGDDVLTLTVGLEVDHLLVLGLVVVHGLINRSM</sequence>
<comment type="similarity">
    <text evidence="1">Belongs to the LOR family.</text>
</comment>
<dbReference type="SMR" id="A0A8I6XU19"/>
<dbReference type="Gene3D" id="2.40.160.200">
    <property type="entry name" value="LURP1-related"/>
    <property type="match status" value="1"/>
</dbReference>
<proteinExistence type="inferred from homology"/>
<accession>A0A8I6XU19</accession>
<dbReference type="PANTHER" id="PTHR31087:SF145">
    <property type="entry name" value="OS01G0931600 PROTEIN"/>
    <property type="match status" value="1"/>
</dbReference>
<dbReference type="AlphaFoldDB" id="A0A8I6XU19"/>
<dbReference type="InterPro" id="IPR007612">
    <property type="entry name" value="LOR"/>
</dbReference>
<organism evidence="2 3">
    <name type="scientific">Hordeum vulgare subsp. vulgare</name>
    <name type="common">Domesticated barley</name>
    <dbReference type="NCBI Taxonomy" id="112509"/>
    <lineage>
        <taxon>Eukaryota</taxon>
        <taxon>Viridiplantae</taxon>
        <taxon>Streptophyta</taxon>
        <taxon>Embryophyta</taxon>
        <taxon>Tracheophyta</taxon>
        <taxon>Spermatophyta</taxon>
        <taxon>Magnoliopsida</taxon>
        <taxon>Liliopsida</taxon>
        <taxon>Poales</taxon>
        <taxon>Poaceae</taxon>
        <taxon>BOP clade</taxon>
        <taxon>Pooideae</taxon>
        <taxon>Triticodae</taxon>
        <taxon>Triticeae</taxon>
        <taxon>Hordeinae</taxon>
        <taxon>Hordeum</taxon>
    </lineage>
</organism>
<dbReference type="InterPro" id="IPR038595">
    <property type="entry name" value="LOR_sf"/>
</dbReference>